<evidence type="ECO:0000256" key="10">
    <source>
        <dbReference type="ARBA" id="ARBA00047928"/>
    </source>
</evidence>
<comment type="function">
    <text evidence="11 13">Acts in the modification of cell walls via demethylesterification of cell wall pectin.</text>
</comment>
<dbReference type="SUPFAM" id="SSF51126">
    <property type="entry name" value="Pectin lyase-like"/>
    <property type="match status" value="1"/>
</dbReference>
<dbReference type="PROSITE" id="PS00503">
    <property type="entry name" value="PECTINESTERASE_2"/>
    <property type="match status" value="1"/>
</dbReference>
<dbReference type="EMBL" id="KV004017">
    <property type="protein sequence ID" value="KZV35827.1"/>
    <property type="molecule type" value="Genomic_DNA"/>
</dbReference>
<keyword evidence="16" id="KW-1185">Reference proteome</keyword>
<evidence type="ECO:0000256" key="4">
    <source>
        <dbReference type="ARBA" id="ARBA00013229"/>
    </source>
</evidence>
<dbReference type="PANTHER" id="PTHR31321">
    <property type="entry name" value="ACYL-COA THIOESTER HYDROLASE YBHC-RELATED"/>
    <property type="match status" value="1"/>
</dbReference>
<dbReference type="Pfam" id="PF01095">
    <property type="entry name" value="Pectinesterase"/>
    <property type="match status" value="1"/>
</dbReference>
<feature type="active site" evidence="12">
    <location>
        <position position="189"/>
    </location>
</feature>
<keyword evidence="13" id="KW-0961">Cell wall biogenesis/degradation</keyword>
<evidence type="ECO:0000256" key="11">
    <source>
        <dbReference type="ARBA" id="ARBA00057335"/>
    </source>
</evidence>
<dbReference type="InterPro" id="IPR012334">
    <property type="entry name" value="Pectin_lyas_fold"/>
</dbReference>
<dbReference type="GO" id="GO:0042545">
    <property type="term" value="P:cell wall modification"/>
    <property type="evidence" value="ECO:0007669"/>
    <property type="project" value="UniProtKB-UniRule"/>
</dbReference>
<dbReference type="AlphaFoldDB" id="A0A2Z7BUA7"/>
<evidence type="ECO:0000313" key="15">
    <source>
        <dbReference type="EMBL" id="KZV35827.1"/>
    </source>
</evidence>
<sequence length="334" mass="37467">MSLFQFFIGLILVVLCLSPNTHATAKRNNKTILDFPTIFVDPSGKGDFTTIQAAINSVPSYSKNWTCIYIKAGTYREKIQIPYDWPFIYLEGEGQRFTIVTWGDHESIETSSTFTAYADNIVVKGITFVNSYNQPPGKSNNPMMPAVAGNLQGDKYVFVACGFIGYQDTLWDVQGRHYFKSCTIEGAVDFIFGSGQSIYEGCKISVIAGPLGVPGYITAQGRTSPNETNGFVFKRCKILGTGQTFLGRPWRNFARVIFSNSIMTEIVVPQGWDPWFSVGHENLLTYAEHNCRGRGSDLSRRVKWSNHVGLDVVNQLTRMSFIDKEGWIKDWMVC</sequence>
<evidence type="ECO:0000256" key="1">
    <source>
        <dbReference type="ARBA" id="ARBA00004191"/>
    </source>
</evidence>
<evidence type="ECO:0000313" key="16">
    <source>
        <dbReference type="Proteomes" id="UP000250235"/>
    </source>
</evidence>
<keyword evidence="9" id="KW-0325">Glycoprotein</keyword>
<evidence type="ECO:0000256" key="6">
    <source>
        <dbReference type="ARBA" id="ARBA00022525"/>
    </source>
</evidence>
<evidence type="ECO:0000256" key="3">
    <source>
        <dbReference type="ARBA" id="ARBA00008891"/>
    </source>
</evidence>
<comment type="similarity">
    <text evidence="3">Belongs to the pectinesterase family.</text>
</comment>
<reference evidence="15 16" key="1">
    <citation type="journal article" date="2015" name="Proc. Natl. Acad. Sci. U.S.A.">
        <title>The resurrection genome of Boea hygrometrica: A blueprint for survival of dehydration.</title>
        <authorList>
            <person name="Xiao L."/>
            <person name="Yang G."/>
            <person name="Zhang L."/>
            <person name="Yang X."/>
            <person name="Zhao S."/>
            <person name="Ji Z."/>
            <person name="Zhou Q."/>
            <person name="Hu M."/>
            <person name="Wang Y."/>
            <person name="Chen M."/>
            <person name="Xu Y."/>
            <person name="Jin H."/>
            <person name="Xiao X."/>
            <person name="Hu G."/>
            <person name="Bao F."/>
            <person name="Hu Y."/>
            <person name="Wan P."/>
            <person name="Li L."/>
            <person name="Deng X."/>
            <person name="Kuang T."/>
            <person name="Xiang C."/>
            <person name="Zhu J.K."/>
            <person name="Oliver M.J."/>
            <person name="He Y."/>
        </authorList>
    </citation>
    <scope>NUCLEOTIDE SEQUENCE [LARGE SCALE GENOMIC DNA]</scope>
    <source>
        <strain evidence="16">cv. XS01</strain>
    </source>
</reference>
<gene>
    <name evidence="15" type="ORF">F511_18301</name>
</gene>
<keyword evidence="8 13" id="KW-0063">Aspartyl esterase</keyword>
<comment type="catalytic activity">
    <reaction evidence="10 13">
        <text>[(1-&gt;4)-alpha-D-galacturonosyl methyl ester](n) + n H2O = [(1-&gt;4)-alpha-D-galacturonosyl](n) + n methanol + n H(+)</text>
        <dbReference type="Rhea" id="RHEA:22380"/>
        <dbReference type="Rhea" id="RHEA-COMP:14570"/>
        <dbReference type="Rhea" id="RHEA-COMP:14573"/>
        <dbReference type="ChEBI" id="CHEBI:15377"/>
        <dbReference type="ChEBI" id="CHEBI:15378"/>
        <dbReference type="ChEBI" id="CHEBI:17790"/>
        <dbReference type="ChEBI" id="CHEBI:140522"/>
        <dbReference type="ChEBI" id="CHEBI:140523"/>
        <dbReference type="EC" id="3.1.1.11"/>
    </reaction>
</comment>
<evidence type="ECO:0000256" key="8">
    <source>
        <dbReference type="ARBA" id="ARBA00023085"/>
    </source>
</evidence>
<organism evidence="15 16">
    <name type="scientific">Dorcoceras hygrometricum</name>
    <dbReference type="NCBI Taxonomy" id="472368"/>
    <lineage>
        <taxon>Eukaryota</taxon>
        <taxon>Viridiplantae</taxon>
        <taxon>Streptophyta</taxon>
        <taxon>Embryophyta</taxon>
        <taxon>Tracheophyta</taxon>
        <taxon>Spermatophyta</taxon>
        <taxon>Magnoliopsida</taxon>
        <taxon>eudicotyledons</taxon>
        <taxon>Gunneridae</taxon>
        <taxon>Pentapetalae</taxon>
        <taxon>asterids</taxon>
        <taxon>lamiids</taxon>
        <taxon>Lamiales</taxon>
        <taxon>Gesneriaceae</taxon>
        <taxon>Didymocarpoideae</taxon>
        <taxon>Trichosporeae</taxon>
        <taxon>Loxocarpinae</taxon>
        <taxon>Dorcoceras</taxon>
    </lineage>
</organism>
<dbReference type="GO" id="GO:0045490">
    <property type="term" value="P:pectin catabolic process"/>
    <property type="evidence" value="ECO:0007669"/>
    <property type="project" value="UniProtKB-UniRule"/>
</dbReference>
<feature type="chain" id="PRO_5016191175" description="Pectinesterase" evidence="13">
    <location>
        <begin position="24"/>
        <end position="334"/>
    </location>
</feature>
<dbReference type="EC" id="3.1.1.11" evidence="4 13"/>
<evidence type="ECO:0000256" key="9">
    <source>
        <dbReference type="ARBA" id="ARBA00023180"/>
    </source>
</evidence>
<evidence type="ECO:0000256" key="12">
    <source>
        <dbReference type="PROSITE-ProRule" id="PRU10040"/>
    </source>
</evidence>
<feature type="signal peptide" evidence="13">
    <location>
        <begin position="1"/>
        <end position="23"/>
    </location>
</feature>
<evidence type="ECO:0000256" key="13">
    <source>
        <dbReference type="RuleBase" id="RU000589"/>
    </source>
</evidence>
<dbReference type="InterPro" id="IPR033131">
    <property type="entry name" value="Pectinesterase_Asp_AS"/>
</dbReference>
<dbReference type="PANTHER" id="PTHR31321:SF76">
    <property type="entry name" value="PECTINESTERASE 10-RELATED"/>
    <property type="match status" value="1"/>
</dbReference>
<comment type="pathway">
    <text evidence="2 13">Glycan metabolism; pectin degradation; 2-dehydro-3-deoxy-D-gluconate from pectin: step 1/5.</text>
</comment>
<protein>
    <recommendedName>
        <fullName evidence="4 13">Pectinesterase</fullName>
        <ecNumber evidence="4 13">3.1.1.11</ecNumber>
    </recommendedName>
</protein>
<proteinExistence type="inferred from homology"/>
<dbReference type="OrthoDB" id="2019149at2759"/>
<evidence type="ECO:0000256" key="2">
    <source>
        <dbReference type="ARBA" id="ARBA00005184"/>
    </source>
</evidence>
<dbReference type="UniPathway" id="UPA00545">
    <property type="reaction ID" value="UER00823"/>
</dbReference>
<evidence type="ECO:0000259" key="14">
    <source>
        <dbReference type="Pfam" id="PF01095"/>
    </source>
</evidence>
<dbReference type="InterPro" id="IPR011050">
    <property type="entry name" value="Pectin_lyase_fold/virulence"/>
</dbReference>
<feature type="domain" description="Pectinesterase catalytic" evidence="14">
    <location>
        <begin position="39"/>
        <end position="323"/>
    </location>
</feature>
<accession>A0A2Z7BUA7</accession>
<dbReference type="InterPro" id="IPR000070">
    <property type="entry name" value="Pectinesterase_cat"/>
</dbReference>
<dbReference type="Proteomes" id="UP000250235">
    <property type="component" value="Unassembled WGS sequence"/>
</dbReference>
<comment type="subcellular location">
    <subcellularLocation>
        <location evidence="1 13">Secreted</location>
        <location evidence="1 13">Cell wall</location>
    </subcellularLocation>
</comment>
<name>A0A2Z7BUA7_9LAMI</name>
<evidence type="ECO:0000256" key="7">
    <source>
        <dbReference type="ARBA" id="ARBA00022801"/>
    </source>
</evidence>
<dbReference type="InterPro" id="IPR018040">
    <property type="entry name" value="Pectinesterase_Tyr_AS"/>
</dbReference>
<dbReference type="FunFam" id="2.160.20.10:FF:000013">
    <property type="entry name" value="Pectinesterase"/>
    <property type="match status" value="1"/>
</dbReference>
<dbReference type="GO" id="GO:0030599">
    <property type="term" value="F:pectinesterase activity"/>
    <property type="evidence" value="ECO:0007669"/>
    <property type="project" value="UniProtKB-UniRule"/>
</dbReference>
<evidence type="ECO:0000256" key="5">
    <source>
        <dbReference type="ARBA" id="ARBA00022512"/>
    </source>
</evidence>
<keyword evidence="6 13" id="KW-0964">Secreted</keyword>
<keyword evidence="5 13" id="KW-0134">Cell wall</keyword>
<keyword evidence="7 13" id="KW-0378">Hydrolase</keyword>
<keyword evidence="13" id="KW-0732">Signal</keyword>
<dbReference type="Gene3D" id="2.160.20.10">
    <property type="entry name" value="Single-stranded right-handed beta-helix, Pectin lyase-like"/>
    <property type="match status" value="1"/>
</dbReference>
<dbReference type="PROSITE" id="PS00800">
    <property type="entry name" value="PECTINESTERASE_1"/>
    <property type="match status" value="1"/>
</dbReference>